<dbReference type="InterPro" id="IPR019734">
    <property type="entry name" value="TPR_rpt"/>
</dbReference>
<evidence type="ECO:0000313" key="4">
    <source>
        <dbReference type="Proteomes" id="UP000829364"/>
    </source>
</evidence>
<feature type="repeat" description="TPR" evidence="1">
    <location>
        <begin position="12"/>
        <end position="45"/>
    </location>
</feature>
<evidence type="ECO:0000259" key="2">
    <source>
        <dbReference type="PROSITE" id="PS50181"/>
    </source>
</evidence>
<dbReference type="InterPro" id="IPR001810">
    <property type="entry name" value="F-box_dom"/>
</dbReference>
<dbReference type="SMART" id="SM00256">
    <property type="entry name" value="FBOX"/>
    <property type="match status" value="1"/>
</dbReference>
<accession>A0A9Q8Q937</accession>
<reference evidence="3" key="1">
    <citation type="submission" date="2021-11" db="EMBL/GenBank/DDBJ databases">
        <title>Purpureocillium_takamizusanense_genome.</title>
        <authorList>
            <person name="Nguyen N.-H."/>
        </authorList>
    </citation>
    <scope>NUCLEOTIDE SEQUENCE</scope>
    <source>
        <strain evidence="3">PT3</strain>
    </source>
</reference>
<dbReference type="OrthoDB" id="629492at2759"/>
<dbReference type="Gene3D" id="1.20.1280.50">
    <property type="match status" value="1"/>
</dbReference>
<dbReference type="Pfam" id="PF00646">
    <property type="entry name" value="F-box"/>
    <property type="match status" value="1"/>
</dbReference>
<feature type="domain" description="F-box" evidence="2">
    <location>
        <begin position="190"/>
        <end position="233"/>
    </location>
</feature>
<dbReference type="Gene3D" id="1.25.40.10">
    <property type="entry name" value="Tetratricopeptide repeat domain"/>
    <property type="match status" value="1"/>
</dbReference>
<dbReference type="PROSITE" id="PS50005">
    <property type="entry name" value="TPR"/>
    <property type="match status" value="1"/>
</dbReference>
<dbReference type="RefSeq" id="XP_047839314.1">
    <property type="nucleotide sequence ID" value="XM_047983344.1"/>
</dbReference>
<dbReference type="EMBL" id="CP086355">
    <property type="protein sequence ID" value="UNI15833.1"/>
    <property type="molecule type" value="Genomic_DNA"/>
</dbReference>
<dbReference type="GO" id="GO:0008696">
    <property type="term" value="F:4-amino-4-deoxychorismate lyase activity"/>
    <property type="evidence" value="ECO:0007669"/>
    <property type="project" value="UniProtKB-EC"/>
</dbReference>
<dbReference type="KEGG" id="ptkz:JDV02_002328"/>
<protein>
    <submittedName>
        <fullName evidence="3">Aminodeoxychorismate lyase</fullName>
        <ecNumber evidence="3">4.1.3.38</ecNumber>
    </submittedName>
</protein>
<dbReference type="SUPFAM" id="SSF48452">
    <property type="entry name" value="TPR-like"/>
    <property type="match status" value="1"/>
</dbReference>
<dbReference type="Proteomes" id="UP000829364">
    <property type="component" value="Chromosome 2"/>
</dbReference>
<dbReference type="CDD" id="cd09917">
    <property type="entry name" value="F-box_SF"/>
    <property type="match status" value="1"/>
</dbReference>
<dbReference type="PROSITE" id="PS50181">
    <property type="entry name" value="FBOX"/>
    <property type="match status" value="1"/>
</dbReference>
<dbReference type="InterPro" id="IPR036047">
    <property type="entry name" value="F-box-like_dom_sf"/>
</dbReference>
<dbReference type="SUPFAM" id="SSF81383">
    <property type="entry name" value="F-box domain"/>
    <property type="match status" value="1"/>
</dbReference>
<proteinExistence type="predicted"/>
<dbReference type="SUPFAM" id="SSF52047">
    <property type="entry name" value="RNI-like"/>
    <property type="match status" value="1"/>
</dbReference>
<evidence type="ECO:0000256" key="1">
    <source>
        <dbReference type="PROSITE-ProRule" id="PRU00339"/>
    </source>
</evidence>
<organism evidence="3 4">
    <name type="scientific">Purpureocillium takamizusanense</name>
    <dbReference type="NCBI Taxonomy" id="2060973"/>
    <lineage>
        <taxon>Eukaryota</taxon>
        <taxon>Fungi</taxon>
        <taxon>Dikarya</taxon>
        <taxon>Ascomycota</taxon>
        <taxon>Pezizomycotina</taxon>
        <taxon>Sordariomycetes</taxon>
        <taxon>Hypocreomycetidae</taxon>
        <taxon>Hypocreales</taxon>
        <taxon>Ophiocordycipitaceae</taxon>
        <taxon>Purpureocillium</taxon>
    </lineage>
</organism>
<name>A0A9Q8Q937_9HYPO</name>
<dbReference type="GeneID" id="72064289"/>
<dbReference type="AlphaFoldDB" id="A0A9Q8Q937"/>
<gene>
    <name evidence="3" type="ORF">JDV02_002328</name>
</gene>
<sequence>MKQRDETSPAAMEVLLRQGTDSYAAKQYAQALKQFTRAMNLCPCHRGVKRPRCICKDFEGVAEKGGSIFKEAMYTCVCEAGKVFSKCANPLHIKALDYRAGIFETMKDLGRAKKDAEWMLELAPRMPDGYLRLGKITRLLKKPEYALKIYRAGAEAATGQAAGSSEKLQQLHDMLKPMEDHFKRCDPLWLPPEIVHQVLSYLDFVELTKCMRVSKTWAKTLEGRGSKKLWSLLNFSRRGIRTPSHLALQKLVGRAQGTVREIEVRETGRFQLTPQKLDTLLRSATTNLERLALGPLLNFNYNFLTSFEFEKLRHLAAVTYMDRSDGNRNVDDKDHGNIPIGMIDGVANSLEYLDLLGVPLPWYRVSLPMFPKLKYARLEHREKLRQAAFPIFAFALHTPQLEQLSLQFMHLTIGHFWQAEPAWEKLWNNIKVFVYTMPVTGGAWQHRETTAALSMMMSVNQGTTFQYFDHDITYHEGGGNCPARLMTTTFDWSGYTNGDLSSLPVVGHASFPAMREFRVTDLVHMPCRLQVALQLSMSRRLLHTFDIVFAIDDPRAPVGVEHVDHLKQYAWLRGLESIRSLGLFNFRFKRYPRKDEDLPIPGFLATFPNLETLSLGSECYEDEEFCFVVEAIMKATQLKTIYQQNISGAAWDRLVQVGKRNGVQIISGERPKAWPVVLDE</sequence>
<keyword evidence="3" id="KW-0456">Lyase</keyword>
<evidence type="ECO:0000313" key="3">
    <source>
        <dbReference type="EMBL" id="UNI15833.1"/>
    </source>
</evidence>
<keyword evidence="4" id="KW-1185">Reference proteome</keyword>
<keyword evidence="1" id="KW-0802">TPR repeat</keyword>
<dbReference type="EC" id="4.1.3.38" evidence="3"/>
<dbReference type="InterPro" id="IPR011990">
    <property type="entry name" value="TPR-like_helical_dom_sf"/>
</dbReference>